<evidence type="ECO:0000313" key="4">
    <source>
        <dbReference type="EMBL" id="SFB22975.1"/>
    </source>
</evidence>
<dbReference type="EMBL" id="FOJT01000005">
    <property type="protein sequence ID" value="SFB22975.1"/>
    <property type="molecule type" value="Genomic_DNA"/>
</dbReference>
<gene>
    <name evidence="4" type="ORF">SAMN05660845_2160</name>
</gene>
<dbReference type="InterPro" id="IPR026444">
    <property type="entry name" value="Secre_tail"/>
</dbReference>
<dbReference type="STRING" id="498292.SAMN05660845_2160"/>
<evidence type="ECO:0000256" key="2">
    <source>
        <dbReference type="SAM" id="SignalP"/>
    </source>
</evidence>
<evidence type="ECO:0000313" key="5">
    <source>
        <dbReference type="Proteomes" id="UP000199604"/>
    </source>
</evidence>
<feature type="chain" id="PRO_5011715614" evidence="2">
    <location>
        <begin position="22"/>
        <end position="249"/>
    </location>
</feature>
<evidence type="ECO:0000256" key="1">
    <source>
        <dbReference type="ARBA" id="ARBA00022729"/>
    </source>
</evidence>
<sequence>MKKKLLLILGMTIGFTSISIAQFTTGVVTLTGTRTLRIDTSPTIATMTITGSDTSWLGIGFGGSTMSTVSDMFIWNDTADRDFTPSGMQSQPSPDAGQSWTIVSDNASGGTRTVVATRPLVSSGDFTFVNNTSNINIIYNEGLSETLAYHGAFSERGSRILTRTALGLEEFSLNATQIYPNPSNGNFMVKTKTGLDKINVYSQVGAFVKTIMVNNLNVVEVSIKDLPPGVYLLELLNTSDKSWKKIIVN</sequence>
<keyword evidence="1 2" id="KW-0732">Signal</keyword>
<protein>
    <submittedName>
        <fullName evidence="4">Por secretion system C-terminal sorting domain-containing protein</fullName>
    </submittedName>
</protein>
<proteinExistence type="predicted"/>
<accession>A0A1I0ZBH3</accession>
<evidence type="ECO:0000259" key="3">
    <source>
        <dbReference type="Pfam" id="PF18962"/>
    </source>
</evidence>
<keyword evidence="5" id="KW-1185">Reference proteome</keyword>
<organism evidence="4 5">
    <name type="scientific">Flavobacterium swingsii</name>
    <dbReference type="NCBI Taxonomy" id="498292"/>
    <lineage>
        <taxon>Bacteria</taxon>
        <taxon>Pseudomonadati</taxon>
        <taxon>Bacteroidota</taxon>
        <taxon>Flavobacteriia</taxon>
        <taxon>Flavobacteriales</taxon>
        <taxon>Flavobacteriaceae</taxon>
        <taxon>Flavobacterium</taxon>
    </lineage>
</organism>
<dbReference type="NCBIfam" id="TIGR04183">
    <property type="entry name" value="Por_Secre_tail"/>
    <property type="match status" value="1"/>
</dbReference>
<dbReference type="RefSeq" id="WP_091477096.1">
    <property type="nucleotide sequence ID" value="NZ_FOJT01000005.1"/>
</dbReference>
<dbReference type="Pfam" id="PF18962">
    <property type="entry name" value="Por_Secre_tail"/>
    <property type="match status" value="1"/>
</dbReference>
<dbReference type="OrthoDB" id="667194at2"/>
<dbReference type="Proteomes" id="UP000199604">
    <property type="component" value="Unassembled WGS sequence"/>
</dbReference>
<feature type="domain" description="Secretion system C-terminal sorting" evidence="3">
    <location>
        <begin position="178"/>
        <end position="248"/>
    </location>
</feature>
<name>A0A1I0ZBH3_9FLAO</name>
<reference evidence="5" key="1">
    <citation type="submission" date="2016-10" db="EMBL/GenBank/DDBJ databases">
        <authorList>
            <person name="Varghese N."/>
            <person name="Submissions S."/>
        </authorList>
    </citation>
    <scope>NUCLEOTIDE SEQUENCE [LARGE SCALE GENOMIC DNA]</scope>
    <source>
        <strain evidence="5">DSM 21789</strain>
    </source>
</reference>
<dbReference type="CDD" id="cd09631">
    <property type="entry name" value="DOMON_DOH"/>
    <property type="match status" value="1"/>
</dbReference>
<feature type="signal peptide" evidence="2">
    <location>
        <begin position="1"/>
        <end position="21"/>
    </location>
</feature>
<dbReference type="AlphaFoldDB" id="A0A1I0ZBH3"/>
<dbReference type="InterPro" id="IPR045266">
    <property type="entry name" value="DOH_DOMON"/>
</dbReference>